<keyword evidence="2" id="KW-0732">Signal</keyword>
<dbReference type="EMBL" id="FZNW01000001">
    <property type="protein sequence ID" value="SNR28621.1"/>
    <property type="molecule type" value="Genomic_DNA"/>
</dbReference>
<feature type="chain" id="PRO_5012037143" description="DUF4333 domain-containing protein" evidence="2">
    <location>
        <begin position="21"/>
        <end position="93"/>
    </location>
</feature>
<feature type="domain" description="DUF4333" evidence="3">
    <location>
        <begin position="11"/>
        <end position="82"/>
    </location>
</feature>
<proteinExistence type="predicted"/>
<feature type="region of interest" description="Disordered" evidence="1">
    <location>
        <begin position="31"/>
        <end position="50"/>
    </location>
</feature>
<dbReference type="AlphaFoldDB" id="A0A238V384"/>
<accession>A0A238V384</accession>
<evidence type="ECO:0000256" key="2">
    <source>
        <dbReference type="SAM" id="SignalP"/>
    </source>
</evidence>
<dbReference type="InterPro" id="IPR025637">
    <property type="entry name" value="DUF4333"/>
</dbReference>
<gene>
    <name evidence="4" type="ORF">SAMN06265360_101239</name>
</gene>
<dbReference type="Pfam" id="PF14230">
    <property type="entry name" value="DUF4333"/>
    <property type="match status" value="1"/>
</dbReference>
<protein>
    <recommendedName>
        <fullName evidence="3">DUF4333 domain-containing protein</fullName>
    </recommendedName>
</protein>
<name>A0A238V384_9PSEU</name>
<sequence>MRWGPLVASGLAACTLASCAATVGQGELEEGVASDLQDSGEPVQSVSCEDGLARDVGSSTDCAVDYGEHERAITVSVTEVDGGEVLYDLVWND</sequence>
<dbReference type="Proteomes" id="UP000198348">
    <property type="component" value="Unassembled WGS sequence"/>
</dbReference>
<dbReference type="RefSeq" id="WP_176439729.1">
    <property type="nucleotide sequence ID" value="NZ_FZNW01000001.1"/>
</dbReference>
<organism evidence="4 5">
    <name type="scientific">Haloechinothrix alba</name>
    <dbReference type="NCBI Taxonomy" id="664784"/>
    <lineage>
        <taxon>Bacteria</taxon>
        <taxon>Bacillati</taxon>
        <taxon>Actinomycetota</taxon>
        <taxon>Actinomycetes</taxon>
        <taxon>Pseudonocardiales</taxon>
        <taxon>Pseudonocardiaceae</taxon>
        <taxon>Haloechinothrix</taxon>
    </lineage>
</organism>
<evidence type="ECO:0000313" key="4">
    <source>
        <dbReference type="EMBL" id="SNR28621.1"/>
    </source>
</evidence>
<evidence type="ECO:0000256" key="1">
    <source>
        <dbReference type="SAM" id="MobiDB-lite"/>
    </source>
</evidence>
<evidence type="ECO:0000259" key="3">
    <source>
        <dbReference type="Pfam" id="PF14230"/>
    </source>
</evidence>
<dbReference type="PROSITE" id="PS51257">
    <property type="entry name" value="PROKAR_LIPOPROTEIN"/>
    <property type="match status" value="1"/>
</dbReference>
<reference evidence="4 5" key="1">
    <citation type="submission" date="2017-06" db="EMBL/GenBank/DDBJ databases">
        <authorList>
            <person name="Kim H.J."/>
            <person name="Triplett B.A."/>
        </authorList>
    </citation>
    <scope>NUCLEOTIDE SEQUENCE [LARGE SCALE GENOMIC DNA]</scope>
    <source>
        <strain evidence="4 5">DSM 45207</strain>
    </source>
</reference>
<keyword evidence="5" id="KW-1185">Reference proteome</keyword>
<evidence type="ECO:0000313" key="5">
    <source>
        <dbReference type="Proteomes" id="UP000198348"/>
    </source>
</evidence>
<feature type="signal peptide" evidence="2">
    <location>
        <begin position="1"/>
        <end position="20"/>
    </location>
</feature>